<evidence type="ECO:0000256" key="2">
    <source>
        <dbReference type="ARBA" id="ARBA00022670"/>
    </source>
</evidence>
<evidence type="ECO:0000313" key="8">
    <source>
        <dbReference type="Ensembl" id="ENSPNYP00000005122.1"/>
    </source>
</evidence>
<dbReference type="SMART" id="SM00230">
    <property type="entry name" value="CysPc"/>
    <property type="match status" value="1"/>
</dbReference>
<dbReference type="PROSITE" id="PS50203">
    <property type="entry name" value="CALPAIN_CAT"/>
    <property type="match status" value="1"/>
</dbReference>
<feature type="active site" evidence="5">
    <location>
        <position position="121"/>
    </location>
</feature>
<dbReference type="GO" id="GO:0006508">
    <property type="term" value="P:proteolysis"/>
    <property type="evidence" value="ECO:0007669"/>
    <property type="project" value="UniProtKB-KW"/>
</dbReference>
<evidence type="ECO:0000256" key="5">
    <source>
        <dbReference type="PIRSR" id="PIRSR622684-1"/>
    </source>
</evidence>
<proteinExistence type="inferred from homology"/>
<evidence type="ECO:0000256" key="6">
    <source>
        <dbReference type="PROSITE-ProRule" id="PRU00239"/>
    </source>
</evidence>
<dbReference type="InterPro" id="IPR038765">
    <property type="entry name" value="Papain-like_cys_pep_sf"/>
</dbReference>
<accession>A0A3B4F3H4</accession>
<dbReference type="GO" id="GO:0005737">
    <property type="term" value="C:cytoplasm"/>
    <property type="evidence" value="ECO:0007669"/>
    <property type="project" value="TreeGrafter"/>
</dbReference>
<dbReference type="GeneTree" id="ENSGT00940000160421"/>
<comment type="similarity">
    <text evidence="1">Belongs to the peptidase C2 family.</text>
</comment>
<dbReference type="GO" id="GO:0004198">
    <property type="term" value="F:calcium-dependent cysteine-type endopeptidase activity"/>
    <property type="evidence" value="ECO:0007669"/>
    <property type="project" value="InterPro"/>
</dbReference>
<feature type="domain" description="Calpain catalytic" evidence="7">
    <location>
        <begin position="58"/>
        <end position="204"/>
    </location>
</feature>
<evidence type="ECO:0000256" key="3">
    <source>
        <dbReference type="ARBA" id="ARBA00022801"/>
    </source>
</evidence>
<sequence>MGFVSSNVITVMPPPGVCLNIIEARYKKDGFGKFTKPQKFLGQDYEQLKQYCLTRGVSFIDETFLPDRRSIGQEILRHGILSPSELACVEWRRPAEIVRFPVLVLDGVSRFDFGQGKLGNCWFLASIGALTFQKSIFEEVVPLEQRFDENYCGIFHFRFWRFGQWEDVVIDDKLPTINGRLIFVHSKNQNEFWPALLEKAYAKYAILILDIMRVEGMISLNIKKTVLSCQGLWFLLRHDCWNSFRGYDGLHRWRPH</sequence>
<evidence type="ECO:0000256" key="4">
    <source>
        <dbReference type="ARBA" id="ARBA00022807"/>
    </source>
</evidence>
<name>A0A3B4F3H4_9CICH</name>
<dbReference type="AlphaFoldDB" id="A0A3B4F3H4"/>
<keyword evidence="4" id="KW-0788">Thiol protease</keyword>
<dbReference type="PANTHER" id="PTHR10183">
    <property type="entry name" value="CALPAIN"/>
    <property type="match status" value="1"/>
</dbReference>
<protein>
    <submittedName>
        <fullName evidence="8">Calpain-1 catalytic subunit-like</fullName>
    </submittedName>
</protein>
<dbReference type="PANTHER" id="PTHR10183:SF302">
    <property type="entry name" value="CALPAIN-14"/>
    <property type="match status" value="1"/>
</dbReference>
<comment type="caution">
    <text evidence="6">Lacks conserved residue(s) required for the propagation of feature annotation.</text>
</comment>
<organism evidence="8">
    <name type="scientific">Pundamilia nyererei</name>
    <dbReference type="NCBI Taxonomy" id="303518"/>
    <lineage>
        <taxon>Eukaryota</taxon>
        <taxon>Metazoa</taxon>
        <taxon>Chordata</taxon>
        <taxon>Craniata</taxon>
        <taxon>Vertebrata</taxon>
        <taxon>Euteleostomi</taxon>
        <taxon>Actinopterygii</taxon>
        <taxon>Neopterygii</taxon>
        <taxon>Teleostei</taxon>
        <taxon>Neoteleostei</taxon>
        <taxon>Acanthomorphata</taxon>
        <taxon>Ovalentaria</taxon>
        <taxon>Cichlomorphae</taxon>
        <taxon>Cichliformes</taxon>
        <taxon>Cichlidae</taxon>
        <taxon>African cichlids</taxon>
        <taxon>Pseudocrenilabrinae</taxon>
        <taxon>Haplochromini</taxon>
        <taxon>Pundamilia</taxon>
    </lineage>
</organism>
<keyword evidence="3" id="KW-0378">Hydrolase</keyword>
<dbReference type="Ensembl" id="ENSPNYT00000005252.1">
    <property type="protein sequence ID" value="ENSPNYP00000005122.1"/>
    <property type="gene ID" value="ENSPNYG00000003899.1"/>
</dbReference>
<evidence type="ECO:0000259" key="7">
    <source>
        <dbReference type="PROSITE" id="PS50203"/>
    </source>
</evidence>
<dbReference type="InterPro" id="IPR000169">
    <property type="entry name" value="Pept_cys_AS"/>
</dbReference>
<dbReference type="SUPFAM" id="SSF54001">
    <property type="entry name" value="Cysteine proteinases"/>
    <property type="match status" value="1"/>
</dbReference>
<dbReference type="InterPro" id="IPR001300">
    <property type="entry name" value="Peptidase_C2_calpain_cat"/>
</dbReference>
<evidence type="ECO:0000256" key="1">
    <source>
        <dbReference type="ARBA" id="ARBA00007623"/>
    </source>
</evidence>
<dbReference type="InterPro" id="IPR022684">
    <property type="entry name" value="Calpain_cysteine_protease"/>
</dbReference>
<reference evidence="8" key="1">
    <citation type="submission" date="2023-09" db="UniProtKB">
        <authorList>
            <consortium name="Ensembl"/>
        </authorList>
    </citation>
    <scope>IDENTIFICATION</scope>
</reference>
<dbReference type="Pfam" id="PF00648">
    <property type="entry name" value="Peptidase_C2"/>
    <property type="match status" value="1"/>
</dbReference>
<dbReference type="PRINTS" id="PR00704">
    <property type="entry name" value="CALPAIN"/>
</dbReference>
<keyword evidence="2" id="KW-0645">Protease</keyword>
<dbReference type="PROSITE" id="PS00139">
    <property type="entry name" value="THIOL_PROTEASE_CYS"/>
    <property type="match status" value="1"/>
</dbReference>